<keyword evidence="3" id="KW-0812">Transmembrane</keyword>
<protein>
    <recommendedName>
        <fullName evidence="4">Glycosyl transferase CAP10 domain-containing protein</fullName>
    </recommendedName>
</protein>
<dbReference type="EMBL" id="JAAALK010000082">
    <property type="protein sequence ID" value="KAG8084705.1"/>
    <property type="molecule type" value="Genomic_DNA"/>
</dbReference>
<evidence type="ECO:0000259" key="4">
    <source>
        <dbReference type="SMART" id="SM00672"/>
    </source>
</evidence>
<keyword evidence="3" id="KW-0472">Membrane</keyword>
<evidence type="ECO:0000256" key="3">
    <source>
        <dbReference type="SAM" id="Phobius"/>
    </source>
</evidence>
<dbReference type="AlphaFoldDB" id="A0A8J5W7T9"/>
<dbReference type="PANTHER" id="PTHR12203">
    <property type="entry name" value="KDEL LYS-ASP-GLU-LEU CONTAINING - RELATED"/>
    <property type="match status" value="1"/>
</dbReference>
<dbReference type="GO" id="GO:0016740">
    <property type="term" value="F:transferase activity"/>
    <property type="evidence" value="ECO:0007669"/>
    <property type="project" value="UniProtKB-KW"/>
</dbReference>
<dbReference type="InterPro" id="IPR006598">
    <property type="entry name" value="CAP10"/>
</dbReference>
<evidence type="ECO:0000256" key="1">
    <source>
        <dbReference type="ARBA" id="ARBA00010118"/>
    </source>
</evidence>
<dbReference type="Pfam" id="PF05686">
    <property type="entry name" value="Glyco_transf_90"/>
    <property type="match status" value="1"/>
</dbReference>
<feature type="domain" description="Glycosyl transferase CAP10" evidence="4">
    <location>
        <begin position="249"/>
        <end position="500"/>
    </location>
</feature>
<comment type="caution">
    <text evidence="5">The sequence shown here is derived from an EMBL/GenBank/DDBJ whole genome shotgun (WGS) entry which is preliminary data.</text>
</comment>
<feature type="transmembrane region" description="Helical" evidence="3">
    <location>
        <begin position="35"/>
        <end position="59"/>
    </location>
</feature>
<reference evidence="5" key="1">
    <citation type="journal article" date="2021" name="bioRxiv">
        <title>Whole Genome Assembly and Annotation of Northern Wild Rice, Zizania palustris L., Supports a Whole Genome Duplication in the Zizania Genus.</title>
        <authorList>
            <person name="Haas M."/>
            <person name="Kono T."/>
            <person name="Macchietto M."/>
            <person name="Millas R."/>
            <person name="McGilp L."/>
            <person name="Shao M."/>
            <person name="Duquette J."/>
            <person name="Hirsch C.N."/>
            <person name="Kimball J."/>
        </authorList>
    </citation>
    <scope>NUCLEOTIDE SEQUENCE</scope>
    <source>
        <tissue evidence="5">Fresh leaf tissue</tissue>
    </source>
</reference>
<accession>A0A8J5W7T9</accession>
<feature type="transmembrane region" description="Helical" evidence="3">
    <location>
        <begin position="79"/>
        <end position="100"/>
    </location>
</feature>
<keyword evidence="6" id="KW-1185">Reference proteome</keyword>
<dbReference type="Proteomes" id="UP000729402">
    <property type="component" value="Unassembled WGS sequence"/>
</dbReference>
<dbReference type="InterPro" id="IPR051091">
    <property type="entry name" value="O-Glucosyltr/Glycosyltrsf_90"/>
</dbReference>
<evidence type="ECO:0000313" key="6">
    <source>
        <dbReference type="Proteomes" id="UP000729402"/>
    </source>
</evidence>
<evidence type="ECO:0000256" key="2">
    <source>
        <dbReference type="ARBA" id="ARBA00022679"/>
    </source>
</evidence>
<dbReference type="SMART" id="SM00672">
    <property type="entry name" value="CAP10"/>
    <property type="match status" value="1"/>
</dbReference>
<reference evidence="5" key="2">
    <citation type="submission" date="2021-02" db="EMBL/GenBank/DDBJ databases">
        <authorList>
            <person name="Kimball J.A."/>
            <person name="Haas M.W."/>
            <person name="Macchietto M."/>
            <person name="Kono T."/>
            <person name="Duquette J."/>
            <person name="Shao M."/>
        </authorList>
    </citation>
    <scope>NUCLEOTIDE SEQUENCE</scope>
    <source>
        <tissue evidence="5">Fresh leaf tissue</tissue>
    </source>
</reference>
<organism evidence="5 6">
    <name type="scientific">Zizania palustris</name>
    <name type="common">Northern wild rice</name>
    <dbReference type="NCBI Taxonomy" id="103762"/>
    <lineage>
        <taxon>Eukaryota</taxon>
        <taxon>Viridiplantae</taxon>
        <taxon>Streptophyta</taxon>
        <taxon>Embryophyta</taxon>
        <taxon>Tracheophyta</taxon>
        <taxon>Spermatophyta</taxon>
        <taxon>Magnoliopsida</taxon>
        <taxon>Liliopsida</taxon>
        <taxon>Poales</taxon>
        <taxon>Poaceae</taxon>
        <taxon>BOP clade</taxon>
        <taxon>Oryzoideae</taxon>
        <taxon>Oryzeae</taxon>
        <taxon>Zizaniinae</taxon>
        <taxon>Zizania</taxon>
    </lineage>
</organism>
<proteinExistence type="inferred from homology"/>
<sequence>MQWRWRWSQPLVAQIEEAKNGSGSHIHWSSSFPSAVTTVAVAAAVVVIGFAGGCGMGSYTPENAGGGGGTGRGRARYPPLSAVVVSTIAAFSAVVVFAILRSAYDDALSRTTTLLGHNLEPTPWHPFPHDKGRPPARAAFRCASYLSCLPPMAKPPPTPAAAANASGGVPRRQCPAYFAAIRRDLAPWRRGGGVTRALLNAAQRRASMRVTITGGGRRLHVELYYACVQSRALFTVWSLLQLMRRYPGRVPDVDLMFDCMDRPAINRTEHGNGDPSAPPPPPLFRYCTTRDHFDIPFPDWSFWGWPETNIGPWRSEFRSIKHGGKAVKWKERAATAYWKGNPDVASPLRVALLSCNDTNLWHAEIMRQNWEEEAKSGYQHSKLSSQCTHRYKIYAEGFAWSVSLKYILSCGSMALIIDPQYEDFFSRGLQPEVNFWPVRAAAAGMCESIRDAVEWGEAHPAEAEKVGRRGQRLMQELDMPAVYDYMLHLLDEYARLLRFRPVPAPAPAQEVCEASVLCLAGEKQRRFLEASAAQPAASEPCVMPPDAGE</sequence>
<evidence type="ECO:0000313" key="5">
    <source>
        <dbReference type="EMBL" id="KAG8084705.1"/>
    </source>
</evidence>
<name>A0A8J5W7T9_ZIZPA</name>
<dbReference type="OrthoDB" id="202415at2759"/>
<comment type="similarity">
    <text evidence="1">Belongs to the glycosyltransferase 90 family.</text>
</comment>
<gene>
    <name evidence="5" type="ORF">GUJ93_ZPchr0010g8888</name>
</gene>
<keyword evidence="2" id="KW-0808">Transferase</keyword>
<keyword evidence="3" id="KW-1133">Transmembrane helix</keyword>
<dbReference type="PANTHER" id="PTHR12203:SF35">
    <property type="entry name" value="PROTEIN O-GLUCOSYLTRANSFERASE 1"/>
    <property type="match status" value="1"/>
</dbReference>